<proteinExistence type="predicted"/>
<evidence type="ECO:0000313" key="3">
    <source>
        <dbReference type="Proteomes" id="UP001500837"/>
    </source>
</evidence>
<organism evidence="2 3">
    <name type="scientific">Halarchaeum salinum</name>
    <dbReference type="NCBI Taxonomy" id="489912"/>
    <lineage>
        <taxon>Archaea</taxon>
        <taxon>Methanobacteriati</taxon>
        <taxon>Methanobacteriota</taxon>
        <taxon>Stenosarchaea group</taxon>
        <taxon>Halobacteria</taxon>
        <taxon>Halobacteriales</taxon>
        <taxon>Halobacteriaceae</taxon>
    </lineage>
</organism>
<comment type="caution">
    <text evidence="2">The sequence shown here is derived from an EMBL/GenBank/DDBJ whole genome shotgun (WGS) entry which is preliminary data.</text>
</comment>
<evidence type="ECO:0000259" key="1">
    <source>
        <dbReference type="Pfam" id="PF13191"/>
    </source>
</evidence>
<dbReference type="AlphaFoldDB" id="A0AAV3S9C0"/>
<keyword evidence="3" id="KW-1185">Reference proteome</keyword>
<dbReference type="Gene3D" id="3.40.50.300">
    <property type="entry name" value="P-loop containing nucleotide triphosphate hydrolases"/>
    <property type="match status" value="1"/>
</dbReference>
<dbReference type="EMBL" id="BAAABL010000059">
    <property type="protein sequence ID" value="GAA0305830.1"/>
    <property type="molecule type" value="Genomic_DNA"/>
</dbReference>
<dbReference type="Proteomes" id="UP001500837">
    <property type="component" value="Unassembled WGS sequence"/>
</dbReference>
<gene>
    <name evidence="2" type="ORF">GCM10009066_19590</name>
</gene>
<dbReference type="Gene3D" id="1.10.8.60">
    <property type="match status" value="1"/>
</dbReference>
<evidence type="ECO:0000313" key="2">
    <source>
        <dbReference type="EMBL" id="GAA0305830.1"/>
    </source>
</evidence>
<reference evidence="2 3" key="1">
    <citation type="journal article" date="2019" name="Int. J. Syst. Evol. Microbiol.">
        <title>The Global Catalogue of Microorganisms (GCM) 10K type strain sequencing project: providing services to taxonomists for standard genome sequencing and annotation.</title>
        <authorList>
            <consortium name="The Broad Institute Genomics Platform"/>
            <consortium name="The Broad Institute Genome Sequencing Center for Infectious Disease"/>
            <person name="Wu L."/>
            <person name="Ma J."/>
        </authorList>
    </citation>
    <scope>NUCLEOTIDE SEQUENCE [LARGE SCALE GENOMIC DNA]</scope>
    <source>
        <strain evidence="2 3">JCM 16330</strain>
    </source>
</reference>
<dbReference type="Pfam" id="PF13191">
    <property type="entry name" value="AAA_16"/>
    <property type="match status" value="1"/>
</dbReference>
<protein>
    <submittedName>
        <fullName evidence="2">ATP-binding protein</fullName>
    </submittedName>
</protein>
<keyword evidence="2" id="KW-0547">Nucleotide-binding</keyword>
<dbReference type="RefSeq" id="WP_211312216.1">
    <property type="nucleotide sequence ID" value="NZ_BAAABL010000059.1"/>
</dbReference>
<dbReference type="GO" id="GO:0005524">
    <property type="term" value="F:ATP binding"/>
    <property type="evidence" value="ECO:0007669"/>
    <property type="project" value="UniProtKB-KW"/>
</dbReference>
<dbReference type="SUPFAM" id="SSF52540">
    <property type="entry name" value="P-loop containing nucleoside triphosphate hydrolases"/>
    <property type="match status" value="1"/>
</dbReference>
<sequence length="390" mass="42674">MDIDARIRRRQHRADSQRLIREHGALSPVTHVEDPSGRGPAIERLLDYLDPVFDGRLPPNAYVHGPFGAGKTAVVTALFARLDDLSVQSQSVIHTSTRASTSTAPRLVYVDLRETPSEFAFYRRVLDAVVEESIPEHGVGTEEIRDRLHEHLDRSGAGVVIAIDHVGSPRVDTSALRDRLDSLPDDARWLAVGRDAPEACPFATAATETIEIDAYRRRVLIDVLMTRASEGLAQGALEHGLARRIAGWADGNAHDALAALFAAAEHTESRDETRLSAADVDAACDAIPRPDVSLGEVLALPANKRRVLRALVDLTDEERRSVTATAEAIGTDADVDLSTGTIERYLYELAEAGILERVPVADGGGKGRMPSRVELRFPPTVFRKLYDLRR</sequence>
<accession>A0AAV3S9C0</accession>
<keyword evidence="2" id="KW-0067">ATP-binding</keyword>
<name>A0AAV3S9C0_9EURY</name>
<dbReference type="InterPro" id="IPR027417">
    <property type="entry name" value="P-loop_NTPase"/>
</dbReference>
<feature type="domain" description="Orc1-like AAA ATPase" evidence="1">
    <location>
        <begin position="37"/>
        <end position="178"/>
    </location>
</feature>
<dbReference type="InterPro" id="IPR041664">
    <property type="entry name" value="AAA_16"/>
</dbReference>